<dbReference type="Pfam" id="PF13366">
    <property type="entry name" value="PDDEXK_3"/>
    <property type="match status" value="1"/>
</dbReference>
<dbReference type="EMBL" id="JADQDM010000004">
    <property type="protein sequence ID" value="MBF9221613.1"/>
    <property type="molecule type" value="Genomic_DNA"/>
</dbReference>
<dbReference type="NCBIfam" id="TIGR04256">
    <property type="entry name" value="GxxExxY"/>
    <property type="match status" value="1"/>
</dbReference>
<dbReference type="InterPro" id="IPR026350">
    <property type="entry name" value="GxxExxY"/>
</dbReference>
<dbReference type="RefSeq" id="WP_196293063.1">
    <property type="nucleotide sequence ID" value="NZ_JADQDM010000004.1"/>
</dbReference>
<protein>
    <submittedName>
        <fullName evidence="1">GxxExxY protein</fullName>
    </submittedName>
</protein>
<comment type="caution">
    <text evidence="1">The sequence shown here is derived from an EMBL/GenBank/DDBJ whole genome shotgun (WGS) entry which is preliminary data.</text>
</comment>
<dbReference type="Proteomes" id="UP000618931">
    <property type="component" value="Unassembled WGS sequence"/>
</dbReference>
<evidence type="ECO:0000313" key="2">
    <source>
        <dbReference type="Proteomes" id="UP000618931"/>
    </source>
</evidence>
<accession>A0ABS0I3R2</accession>
<keyword evidence="2" id="KW-1185">Reference proteome</keyword>
<name>A0ABS0I3R2_9BACT</name>
<gene>
    <name evidence="1" type="ORF">I2H31_10900</name>
</gene>
<proteinExistence type="predicted"/>
<evidence type="ECO:0000313" key="1">
    <source>
        <dbReference type="EMBL" id="MBF9221613.1"/>
    </source>
</evidence>
<reference evidence="1 2" key="1">
    <citation type="submission" date="2020-11" db="EMBL/GenBank/DDBJ databases">
        <authorList>
            <person name="Kim M.K."/>
        </authorList>
    </citation>
    <scope>NUCLEOTIDE SEQUENCE [LARGE SCALE GENOMIC DNA]</scope>
    <source>
        <strain evidence="1 2">BT662</strain>
    </source>
</reference>
<organism evidence="1 2">
    <name type="scientific">Hymenobacter ruricola</name>
    <dbReference type="NCBI Taxonomy" id="2791023"/>
    <lineage>
        <taxon>Bacteria</taxon>
        <taxon>Pseudomonadati</taxon>
        <taxon>Bacteroidota</taxon>
        <taxon>Cytophagia</taxon>
        <taxon>Cytophagales</taxon>
        <taxon>Hymenobacteraceae</taxon>
        <taxon>Hymenobacter</taxon>
    </lineage>
</organism>
<sequence length="144" mass="16084">MTQKHENDVSYLVRKAAYTIHQALGPGLLESVYETLLSHELRKLGLHVQTQVALPMLYDGLRLENGFWMDLVVEHKVVIELKSVEVLLEVHHLQLLTYLKLSGHKLGLLINFNVPYIKSGIFRKVNGLEEPSASSAQTSAPSAG</sequence>